<dbReference type="OrthoDB" id="293222at2759"/>
<dbReference type="Proteomes" id="UP000692954">
    <property type="component" value="Unassembled WGS sequence"/>
</dbReference>
<dbReference type="EMBL" id="CAJJDN010000035">
    <property type="protein sequence ID" value="CAD8077083.1"/>
    <property type="molecule type" value="Genomic_DNA"/>
</dbReference>
<evidence type="ECO:0000313" key="2">
    <source>
        <dbReference type="Proteomes" id="UP000692954"/>
    </source>
</evidence>
<keyword evidence="2" id="KW-1185">Reference proteome</keyword>
<sequence length="318" mass="37797">MIYQKNNSSKIYCEYFREYLDIKDHFYKNPIYSESYYDCLNQMFAIITKKPGQALKINNSDYIHKINKLYACIKNSKFTSSKLLRQVRITKNGLIQQKMKSYNICQEKQLEYVELIPEIVKTQEIKEKEYKMAFENSKQKLKWVYFDNYSDAQKVRDFCYVNSALNNLKYNLSGFIHFLVKQFNQLSIYFILQKISKTRQEMEKLSISDLNQSQTLSLYSPGILAKQDNDLKQSLSFQENSVKTQSLENELNQFLQNIVTEYLDQIVDQHLELAFDANFENENDNQIQSISYISVLQLSDHNKSKYIEQNSINQIYIF</sequence>
<accession>A0A8S1MHE2</accession>
<proteinExistence type="predicted"/>
<organism evidence="1 2">
    <name type="scientific">Paramecium sonneborni</name>
    <dbReference type="NCBI Taxonomy" id="65129"/>
    <lineage>
        <taxon>Eukaryota</taxon>
        <taxon>Sar</taxon>
        <taxon>Alveolata</taxon>
        <taxon>Ciliophora</taxon>
        <taxon>Intramacronucleata</taxon>
        <taxon>Oligohymenophorea</taxon>
        <taxon>Peniculida</taxon>
        <taxon>Parameciidae</taxon>
        <taxon>Paramecium</taxon>
    </lineage>
</organism>
<protein>
    <submittedName>
        <fullName evidence="1">Uncharacterized protein</fullName>
    </submittedName>
</protein>
<comment type="caution">
    <text evidence="1">The sequence shown here is derived from an EMBL/GenBank/DDBJ whole genome shotgun (WGS) entry which is preliminary data.</text>
</comment>
<dbReference type="AlphaFoldDB" id="A0A8S1MHE2"/>
<reference evidence="1" key="1">
    <citation type="submission" date="2021-01" db="EMBL/GenBank/DDBJ databases">
        <authorList>
            <consortium name="Genoscope - CEA"/>
            <person name="William W."/>
        </authorList>
    </citation>
    <scope>NUCLEOTIDE SEQUENCE</scope>
</reference>
<gene>
    <name evidence="1" type="ORF">PSON_ATCC_30995.1.T0350318</name>
</gene>
<evidence type="ECO:0000313" key="1">
    <source>
        <dbReference type="EMBL" id="CAD8077083.1"/>
    </source>
</evidence>
<name>A0A8S1MHE2_9CILI</name>